<keyword evidence="10" id="KW-1185">Reference proteome</keyword>
<feature type="region of interest" description="Disordered" evidence="7">
    <location>
        <begin position="523"/>
        <end position="567"/>
    </location>
</feature>
<dbReference type="KEGG" id="cvr:CHLNCDRAFT_143028"/>
<feature type="binding site" evidence="6">
    <location>
        <position position="672"/>
    </location>
    <ligand>
        <name>Fe cation</name>
        <dbReference type="ChEBI" id="CHEBI:24875"/>
        <note>catalytic</note>
    </ligand>
</feature>
<dbReference type="GeneID" id="17356843"/>
<dbReference type="GO" id="GO:0035513">
    <property type="term" value="P:oxidative RNA demethylation"/>
    <property type="evidence" value="ECO:0007669"/>
    <property type="project" value="TreeGrafter"/>
</dbReference>
<name>E1Z9C0_CHLVA</name>
<dbReference type="InterPro" id="IPR005123">
    <property type="entry name" value="Oxoglu/Fe-dep_dioxygenase_dom"/>
</dbReference>
<dbReference type="InterPro" id="IPR004574">
    <property type="entry name" value="Alkb"/>
</dbReference>
<evidence type="ECO:0000256" key="3">
    <source>
        <dbReference type="ARBA" id="ARBA00022964"/>
    </source>
</evidence>
<feature type="region of interest" description="Disordered" evidence="7">
    <location>
        <begin position="1"/>
        <end position="110"/>
    </location>
</feature>
<dbReference type="RefSeq" id="XP_005849853.1">
    <property type="nucleotide sequence ID" value="XM_005849791.1"/>
</dbReference>
<evidence type="ECO:0000256" key="5">
    <source>
        <dbReference type="ARBA" id="ARBA00023004"/>
    </source>
</evidence>
<dbReference type="GO" id="GO:0035515">
    <property type="term" value="F:oxidative RNA demethylase activity"/>
    <property type="evidence" value="ECO:0007669"/>
    <property type="project" value="TreeGrafter"/>
</dbReference>
<dbReference type="AlphaFoldDB" id="E1Z9C0"/>
<dbReference type="InParanoid" id="E1Z9C0"/>
<dbReference type="GO" id="GO:0005737">
    <property type="term" value="C:cytoplasm"/>
    <property type="evidence" value="ECO:0007669"/>
    <property type="project" value="TreeGrafter"/>
</dbReference>
<accession>E1Z9C0</accession>
<evidence type="ECO:0000313" key="10">
    <source>
        <dbReference type="Proteomes" id="UP000008141"/>
    </source>
</evidence>
<dbReference type="PROSITE" id="PS51471">
    <property type="entry name" value="FE2OG_OXY"/>
    <property type="match status" value="1"/>
</dbReference>
<dbReference type="OrthoDB" id="6614653at2759"/>
<protein>
    <recommendedName>
        <fullName evidence="8">Fe2OG dioxygenase domain-containing protein</fullName>
    </recommendedName>
</protein>
<dbReference type="SUPFAM" id="SSF51197">
    <property type="entry name" value="Clavaminate synthase-like"/>
    <property type="match status" value="1"/>
</dbReference>
<keyword evidence="3" id="KW-0223">Dioxygenase</keyword>
<reference evidence="9 10" key="1">
    <citation type="journal article" date="2010" name="Plant Cell">
        <title>The Chlorella variabilis NC64A genome reveals adaptation to photosymbiosis, coevolution with viruses, and cryptic sex.</title>
        <authorList>
            <person name="Blanc G."/>
            <person name="Duncan G."/>
            <person name="Agarkova I."/>
            <person name="Borodovsky M."/>
            <person name="Gurnon J."/>
            <person name="Kuo A."/>
            <person name="Lindquist E."/>
            <person name="Lucas S."/>
            <person name="Pangilinan J."/>
            <person name="Polle J."/>
            <person name="Salamov A."/>
            <person name="Terry A."/>
            <person name="Yamada T."/>
            <person name="Dunigan D.D."/>
            <person name="Grigoriev I.V."/>
            <person name="Claverie J.M."/>
            <person name="Van Etten J.L."/>
        </authorList>
    </citation>
    <scope>NUCLEOTIDE SEQUENCE [LARGE SCALE GENOMIC DNA]</scope>
    <source>
        <strain evidence="9 10">NC64A</strain>
    </source>
</reference>
<sequence length="800" mass="84125">MGLPGGQQTGWSAVRYSQLHQAGAEEIEEEGEEERRLTDEPSAPPMYNEPWATEGCLDSDAPLGHSSPAAAKTVRFAEGSGGQGDGSRSGAGADGGPASSPWSPSSQPACHGNSWGAAAAVCGAALTGGVLRWSSETCCSQGDGQAGSSSPSRQISEETARFQRLLDTLAARRREAAIAVGSRSPPDSRPPSCIRGEARTYVAAMSASGDAAEQQRLLPLTLPVSAPWPGMSTFLGNLRKAAEVQPRPQGGFWDQPVTEDDEAVGVPAAESLGSSAHWVSGGWNDGSSWEGWAAAEQHWSPPGRSMMAGATAGGLAREEPYRHPGQFQGPDPSRAASHQSAVITSSGPGAGADVAAETAAASSLCLALHHIKSLVMEYPTEEQNGGAAPTTAFKAAEKRLQLHREQRVSSKTGRRRKGFIVRPTDLSDVVDLQPGAQHAGVTCLGVPSGMPPTAAAYSFAMHPGLLVVRGALEPALQRQLVMDAFTRFCEPPNHTNHTKAYPGGLPGIWIAAQQGLRLQQVAAQPKELEQAHQEQEQQQQEVAPAVTRTEPQSVAPAAPAAGVWGPGGSGPTAESLLVRLRWATLGPPYDWTQRTYRQDVQHVPLPAPLHQLAASLADLAAQLLGEGGDQQGLLAQARPYCPDAALVNFYYEGKEEELQHCNTGRGDTLNGHIDDAERSLDQPLVSLSLGCDAVFLMGGASKDVAPTALLLRSGDALVLSGPARRCYHGLPRVLTDRPLPEALRCGGACGADGGRDGTSDADAASSNGTAREATSEGDPFWPFEWHMSRCRINISLRDTR</sequence>
<feature type="region of interest" description="Disordered" evidence="7">
    <location>
        <begin position="317"/>
        <end position="352"/>
    </location>
</feature>
<feature type="compositionally biased region" description="Low complexity" evidence="7">
    <location>
        <begin position="96"/>
        <end position="109"/>
    </location>
</feature>
<evidence type="ECO:0000259" key="8">
    <source>
        <dbReference type="PROSITE" id="PS51471"/>
    </source>
</evidence>
<dbReference type="eggNOG" id="KOG2731">
    <property type="taxonomic scope" value="Eukaryota"/>
</dbReference>
<dbReference type="STRING" id="554065.E1Z9C0"/>
<evidence type="ECO:0000256" key="4">
    <source>
        <dbReference type="ARBA" id="ARBA00023002"/>
    </source>
</evidence>
<organism evidence="10">
    <name type="scientific">Chlorella variabilis</name>
    <name type="common">Green alga</name>
    <dbReference type="NCBI Taxonomy" id="554065"/>
    <lineage>
        <taxon>Eukaryota</taxon>
        <taxon>Viridiplantae</taxon>
        <taxon>Chlorophyta</taxon>
        <taxon>core chlorophytes</taxon>
        <taxon>Trebouxiophyceae</taxon>
        <taxon>Chlorellales</taxon>
        <taxon>Chlorellaceae</taxon>
        <taxon>Chlorella clade</taxon>
        <taxon>Chlorella</taxon>
    </lineage>
</organism>
<feature type="binding site" evidence="6">
    <location>
        <position position="674"/>
    </location>
    <ligand>
        <name>Fe cation</name>
        <dbReference type="ChEBI" id="CHEBI:24875"/>
        <note>catalytic</note>
    </ligand>
</feature>
<dbReference type="EMBL" id="GL433839">
    <property type="protein sequence ID" value="EFN57751.1"/>
    <property type="molecule type" value="Genomic_DNA"/>
</dbReference>
<dbReference type="GO" id="GO:0008198">
    <property type="term" value="F:ferrous iron binding"/>
    <property type="evidence" value="ECO:0007669"/>
    <property type="project" value="TreeGrafter"/>
</dbReference>
<feature type="domain" description="Fe2OG dioxygenase" evidence="8">
    <location>
        <begin position="641"/>
        <end position="747"/>
    </location>
</feature>
<dbReference type="PANTHER" id="PTHR16557:SF11">
    <property type="entry name" value="ALPHA-KETOGLUTARATE-DEPENDENT DIOXYGENASE ALKB"/>
    <property type="match status" value="1"/>
</dbReference>
<evidence type="ECO:0000256" key="2">
    <source>
        <dbReference type="ARBA" id="ARBA00022723"/>
    </source>
</evidence>
<evidence type="ECO:0000256" key="7">
    <source>
        <dbReference type="SAM" id="MobiDB-lite"/>
    </source>
</evidence>
<gene>
    <name evidence="9" type="ORF">CHLNCDRAFT_143028</name>
</gene>
<dbReference type="InterPro" id="IPR027450">
    <property type="entry name" value="AlkB-like"/>
</dbReference>
<proteinExistence type="inferred from homology"/>
<feature type="compositionally biased region" description="Gly residues" evidence="7">
    <location>
        <begin position="79"/>
        <end position="95"/>
    </location>
</feature>
<evidence type="ECO:0000313" key="9">
    <source>
        <dbReference type="EMBL" id="EFN57751.1"/>
    </source>
</evidence>
<feature type="region of interest" description="Disordered" evidence="7">
    <location>
        <begin position="752"/>
        <end position="776"/>
    </location>
</feature>
<dbReference type="PANTHER" id="PTHR16557">
    <property type="entry name" value="ALKYLATED DNA REPAIR PROTEIN ALKB-RELATED"/>
    <property type="match status" value="1"/>
</dbReference>
<dbReference type="InterPro" id="IPR037151">
    <property type="entry name" value="AlkB-like_sf"/>
</dbReference>
<feature type="compositionally biased region" description="Low complexity" evidence="7">
    <location>
        <begin position="551"/>
        <end position="563"/>
    </location>
</feature>
<feature type="compositionally biased region" description="Basic and acidic residues" evidence="7">
    <location>
        <begin position="526"/>
        <end position="535"/>
    </location>
</feature>
<evidence type="ECO:0000256" key="6">
    <source>
        <dbReference type="PIRSR" id="PIRSR604574-2"/>
    </source>
</evidence>
<dbReference type="Proteomes" id="UP000008141">
    <property type="component" value="Unassembled WGS sequence"/>
</dbReference>
<keyword evidence="5 6" id="KW-0408">Iron</keyword>
<dbReference type="GO" id="GO:0035516">
    <property type="term" value="F:broad specificity oxidative DNA demethylase activity"/>
    <property type="evidence" value="ECO:0007669"/>
    <property type="project" value="TreeGrafter"/>
</dbReference>
<feature type="compositionally biased region" description="Polar residues" evidence="7">
    <location>
        <begin position="336"/>
        <end position="347"/>
    </location>
</feature>
<evidence type="ECO:0000256" key="1">
    <source>
        <dbReference type="ARBA" id="ARBA00007879"/>
    </source>
</evidence>
<dbReference type="Gene3D" id="2.60.120.590">
    <property type="entry name" value="Alpha-ketoglutarate-dependent dioxygenase AlkB-like"/>
    <property type="match status" value="1"/>
</dbReference>
<dbReference type="Pfam" id="PF13532">
    <property type="entry name" value="2OG-FeII_Oxy_2"/>
    <property type="match status" value="1"/>
</dbReference>
<feature type="binding site" evidence="6">
    <location>
        <position position="728"/>
    </location>
    <ligand>
        <name>Fe cation</name>
        <dbReference type="ChEBI" id="CHEBI:24875"/>
        <note>catalytic</note>
    </ligand>
</feature>
<keyword evidence="4" id="KW-0560">Oxidoreductase</keyword>
<comment type="similarity">
    <text evidence="1">Belongs to the alkB family.</text>
</comment>
<keyword evidence="2 6" id="KW-0479">Metal-binding</keyword>
<comment type="cofactor">
    <cofactor evidence="6">
        <name>Fe(2+)</name>
        <dbReference type="ChEBI" id="CHEBI:29033"/>
    </cofactor>
    <text evidence="6">Binds 1 Fe(2+) ion per subunit.</text>
</comment>